<sequence>MPTVIVYTKGPFKDDGFPPAELLNLVQDGKILRVIVGLDFDMVAPHDLSEADAAAQAAKLAALQRKVVSATPALSKAAVLRFQAMPYMGLTVNEAQLRSLLKNPAVRSIREEGVHKAHLDHSTEVIRVDKLWEPPINLTGEGQTVVVIDSGSYHPAMIDESRIVDGACFSRPSVPVMGGTTWPMFCNHWGSWFGCRSACKDYDFHPVTGWPAPKLGKEEGKFCPSGYGKTGREALIYSEFCSHGSHVATIAAGDTPRDNPTLRGVAPKAKVIRMQVFHILYDWERVIGFGNWRDFDQTRLLHTGPSATDIDILGALERVYNLRHRYNIAAVNMSLGSSCSHPNCWPWMDHCDRRIPAYSDIIGKLTDFGIAVVIAAGNGARRHGDGVVGPPGCVEKAVTVGSTRIFLPPDVPTDDVLSGFSDHSEVVDLLAPGGANFAPNLGINAGIPHPSGDPRYARYPGTSMAAPHVAGAFAVLKEFRPSATVEELETALRCTGEPVARSDISRNRIDLRSAYQFLKDGLTDCNMPDHHPGAPEWLPRHRWF</sequence>
<dbReference type="PROSITE" id="PS00138">
    <property type="entry name" value="SUBTILASE_SER"/>
    <property type="match status" value="1"/>
</dbReference>
<gene>
    <name evidence="6" type="ORF">METZ01_LOCUS146908</name>
</gene>
<protein>
    <recommendedName>
        <fullName evidence="5">Peptidase S8/S53 domain-containing protein</fullName>
    </recommendedName>
</protein>
<dbReference type="AlphaFoldDB" id="A0A381ZY78"/>
<dbReference type="GO" id="GO:0004252">
    <property type="term" value="F:serine-type endopeptidase activity"/>
    <property type="evidence" value="ECO:0007669"/>
    <property type="project" value="InterPro"/>
</dbReference>
<dbReference type="PANTHER" id="PTHR43806:SF11">
    <property type="entry name" value="CEREVISIN-RELATED"/>
    <property type="match status" value="1"/>
</dbReference>
<evidence type="ECO:0000256" key="3">
    <source>
        <dbReference type="ARBA" id="ARBA00022801"/>
    </source>
</evidence>
<dbReference type="SUPFAM" id="SSF52743">
    <property type="entry name" value="Subtilisin-like"/>
    <property type="match status" value="1"/>
</dbReference>
<keyword evidence="4" id="KW-0720">Serine protease</keyword>
<evidence type="ECO:0000256" key="4">
    <source>
        <dbReference type="ARBA" id="ARBA00022825"/>
    </source>
</evidence>
<dbReference type="InterPro" id="IPR000209">
    <property type="entry name" value="Peptidase_S8/S53_dom"/>
</dbReference>
<keyword evidence="2" id="KW-0645">Protease</keyword>
<feature type="domain" description="Peptidase S8/S53" evidence="5">
    <location>
        <begin position="236"/>
        <end position="495"/>
    </location>
</feature>
<name>A0A381ZY78_9ZZZZ</name>
<dbReference type="PANTHER" id="PTHR43806">
    <property type="entry name" value="PEPTIDASE S8"/>
    <property type="match status" value="1"/>
</dbReference>
<dbReference type="PROSITE" id="PS51892">
    <property type="entry name" value="SUBTILASE"/>
    <property type="match status" value="1"/>
</dbReference>
<evidence type="ECO:0000256" key="2">
    <source>
        <dbReference type="ARBA" id="ARBA00022670"/>
    </source>
</evidence>
<evidence type="ECO:0000313" key="6">
    <source>
        <dbReference type="EMBL" id="SVA94054.1"/>
    </source>
</evidence>
<dbReference type="GO" id="GO:0006508">
    <property type="term" value="P:proteolysis"/>
    <property type="evidence" value="ECO:0007669"/>
    <property type="project" value="UniProtKB-KW"/>
</dbReference>
<dbReference type="InterPro" id="IPR023828">
    <property type="entry name" value="Peptidase_S8_Ser-AS"/>
</dbReference>
<accession>A0A381ZY78</accession>
<dbReference type="InterPro" id="IPR050131">
    <property type="entry name" value="Peptidase_S8_subtilisin-like"/>
</dbReference>
<dbReference type="Gene3D" id="3.40.50.200">
    <property type="entry name" value="Peptidase S8/S53 domain"/>
    <property type="match status" value="1"/>
</dbReference>
<dbReference type="Pfam" id="PF00082">
    <property type="entry name" value="Peptidase_S8"/>
    <property type="match status" value="1"/>
</dbReference>
<dbReference type="InterPro" id="IPR036852">
    <property type="entry name" value="Peptidase_S8/S53_dom_sf"/>
</dbReference>
<proteinExistence type="inferred from homology"/>
<evidence type="ECO:0000256" key="1">
    <source>
        <dbReference type="ARBA" id="ARBA00011073"/>
    </source>
</evidence>
<evidence type="ECO:0000259" key="5">
    <source>
        <dbReference type="Pfam" id="PF00082"/>
    </source>
</evidence>
<organism evidence="6">
    <name type="scientific">marine metagenome</name>
    <dbReference type="NCBI Taxonomy" id="408172"/>
    <lineage>
        <taxon>unclassified sequences</taxon>
        <taxon>metagenomes</taxon>
        <taxon>ecological metagenomes</taxon>
    </lineage>
</organism>
<dbReference type="InterPro" id="IPR015500">
    <property type="entry name" value="Peptidase_S8_subtilisin-rel"/>
</dbReference>
<dbReference type="PRINTS" id="PR00723">
    <property type="entry name" value="SUBTILISIN"/>
</dbReference>
<comment type="similarity">
    <text evidence="1">Belongs to the peptidase S8 family.</text>
</comment>
<reference evidence="6" key="1">
    <citation type="submission" date="2018-05" db="EMBL/GenBank/DDBJ databases">
        <authorList>
            <person name="Lanie J.A."/>
            <person name="Ng W.-L."/>
            <person name="Kazmierczak K.M."/>
            <person name="Andrzejewski T.M."/>
            <person name="Davidsen T.M."/>
            <person name="Wayne K.J."/>
            <person name="Tettelin H."/>
            <person name="Glass J.I."/>
            <person name="Rusch D."/>
            <person name="Podicherti R."/>
            <person name="Tsui H.-C.T."/>
            <person name="Winkler M.E."/>
        </authorList>
    </citation>
    <scope>NUCLEOTIDE SEQUENCE</scope>
</reference>
<dbReference type="EMBL" id="UINC01023091">
    <property type="protein sequence ID" value="SVA94054.1"/>
    <property type="molecule type" value="Genomic_DNA"/>
</dbReference>
<keyword evidence="3" id="KW-0378">Hydrolase</keyword>